<evidence type="ECO:0000313" key="2">
    <source>
        <dbReference type="Proteomes" id="UP000266744"/>
    </source>
</evidence>
<evidence type="ECO:0008006" key="3">
    <source>
        <dbReference type="Google" id="ProtNLM"/>
    </source>
</evidence>
<name>A0ABM6BIR5_YERET</name>
<sequence length="113" mass="13050">MQEVEKFIKIKEYAAILRISAGTIYKNPLKFHMFKVGDRWRANLDSLKKFEQQAANDNNVIRLAVVGGKEKKKCRSTKEVKCTGSMSQRQTEQELDALLAPMKSQKRRDCTTR</sequence>
<organism evidence="1 2">
    <name type="scientific">Yersinia entomophaga</name>
    <dbReference type="NCBI Taxonomy" id="935293"/>
    <lineage>
        <taxon>Bacteria</taxon>
        <taxon>Pseudomonadati</taxon>
        <taxon>Pseudomonadota</taxon>
        <taxon>Gammaproteobacteria</taxon>
        <taxon>Enterobacterales</taxon>
        <taxon>Yersiniaceae</taxon>
        <taxon>Yersinia</taxon>
    </lineage>
</organism>
<protein>
    <recommendedName>
        <fullName evidence="3">Helix-turn-helix domain-containing protein</fullName>
    </recommendedName>
</protein>
<accession>A0ABM6BIR5</accession>
<gene>
    <name evidence="1" type="ORF">PL78_06420</name>
</gene>
<keyword evidence="2" id="KW-1185">Reference proteome</keyword>
<dbReference type="RefSeq" id="WP_071889768.1">
    <property type="nucleotide sequence ID" value="NZ_CP010029.1"/>
</dbReference>
<reference evidence="1 2" key="1">
    <citation type="journal article" date="2016" name="Toxins">
        <title>The Draft Genome Sequence of the Yersinia entomophaga Entomopathogenic Type Strain MH96T.</title>
        <authorList>
            <person name="Hurst M.R."/>
            <person name="Beattie A."/>
            <person name="Altermann E."/>
            <person name="Moraga R.M."/>
            <person name="Harper L.A."/>
            <person name="Calder J."/>
            <person name="Laugraud A."/>
        </authorList>
    </citation>
    <scope>NUCLEOTIDE SEQUENCE [LARGE SCALE GENOMIC DNA]</scope>
    <source>
        <strain evidence="1 2">MH96</strain>
    </source>
</reference>
<evidence type="ECO:0000313" key="1">
    <source>
        <dbReference type="EMBL" id="ANI29473.1"/>
    </source>
</evidence>
<dbReference type="EMBL" id="CP010029">
    <property type="protein sequence ID" value="ANI29473.1"/>
    <property type="molecule type" value="Genomic_DNA"/>
</dbReference>
<proteinExistence type="predicted"/>
<dbReference type="Proteomes" id="UP000266744">
    <property type="component" value="Chromosome"/>
</dbReference>